<protein>
    <submittedName>
        <fullName evidence="3">Uncharacterized protein</fullName>
    </submittedName>
</protein>
<feature type="compositionally biased region" description="Low complexity" evidence="1">
    <location>
        <begin position="143"/>
        <end position="164"/>
    </location>
</feature>
<dbReference type="WBParaSite" id="SPAL_0000827200.1">
    <property type="protein sequence ID" value="SPAL_0000827200.1"/>
    <property type="gene ID" value="SPAL_0000827200"/>
</dbReference>
<keyword evidence="2" id="KW-1185">Reference proteome</keyword>
<dbReference type="PRINTS" id="PR01217">
    <property type="entry name" value="PRICHEXTENSN"/>
</dbReference>
<evidence type="ECO:0000313" key="2">
    <source>
        <dbReference type="Proteomes" id="UP000046392"/>
    </source>
</evidence>
<dbReference type="STRING" id="174720.A0A0N5BQW3"/>
<dbReference type="Proteomes" id="UP000046392">
    <property type="component" value="Unplaced"/>
</dbReference>
<name>A0A0N5BQW3_STREA</name>
<accession>A0A0N5BQW3</accession>
<sequence>MYILYSNYYITFIILSILSSQYHALESNVENFKSPSIDLVQNDLSLKNFIDQNSFVHSISGNSESKYLRKRQADGKMGQNEQKSAAKTKSEAKVPPKNPLLPKPKPPTPKPKTPVLKPKPPTPKPSVPRPTTKKPLNEKTATKKTTPKTTPPKTTTKGQTTCKPRTTREITPKTTQPKKTTQKETTTTSTLPDVKTMTPNKPAPPFRPKTPKPTCTTVKPVACPRLKSKVS</sequence>
<feature type="region of interest" description="Disordered" evidence="1">
    <location>
        <begin position="71"/>
        <end position="231"/>
    </location>
</feature>
<dbReference type="AlphaFoldDB" id="A0A0N5BQW3"/>
<proteinExistence type="predicted"/>
<feature type="compositionally biased region" description="Pro residues" evidence="1">
    <location>
        <begin position="96"/>
        <end position="128"/>
    </location>
</feature>
<reference evidence="3" key="1">
    <citation type="submission" date="2017-02" db="UniProtKB">
        <authorList>
            <consortium name="WormBaseParasite"/>
        </authorList>
    </citation>
    <scope>IDENTIFICATION</scope>
</reference>
<feature type="compositionally biased region" description="Low complexity" evidence="1">
    <location>
        <begin position="172"/>
        <end position="190"/>
    </location>
</feature>
<evidence type="ECO:0000313" key="3">
    <source>
        <dbReference type="WBParaSite" id="SPAL_0000827200.1"/>
    </source>
</evidence>
<evidence type="ECO:0000256" key="1">
    <source>
        <dbReference type="SAM" id="MobiDB-lite"/>
    </source>
</evidence>
<organism evidence="2 3">
    <name type="scientific">Strongyloides papillosus</name>
    <name type="common">Intestinal threadworm</name>
    <dbReference type="NCBI Taxonomy" id="174720"/>
    <lineage>
        <taxon>Eukaryota</taxon>
        <taxon>Metazoa</taxon>
        <taxon>Ecdysozoa</taxon>
        <taxon>Nematoda</taxon>
        <taxon>Chromadorea</taxon>
        <taxon>Rhabditida</taxon>
        <taxon>Tylenchina</taxon>
        <taxon>Panagrolaimomorpha</taxon>
        <taxon>Strongyloidoidea</taxon>
        <taxon>Strongyloididae</taxon>
        <taxon>Strongyloides</taxon>
    </lineage>
</organism>